<reference evidence="2" key="1">
    <citation type="journal article" date="2013" name="Genome Announc.">
        <title>Whole-Genome Sequencing of Lactobacillus shenzhenensis Strain LY-73T.</title>
        <authorList>
            <person name="Lin Z."/>
            <person name="Liu Z."/>
            <person name="Yang R."/>
            <person name="Zou Y."/>
            <person name="Wan D."/>
            <person name="Chen J."/>
            <person name="Guo M."/>
            <person name="Zhao J."/>
            <person name="Fang C."/>
            <person name="Yang R."/>
            <person name="Liu F."/>
        </authorList>
    </citation>
    <scope>NUCLEOTIDE SEQUENCE [LARGE SCALE GENOMIC DNA]</scope>
    <source>
        <strain evidence="2">LY-73</strain>
    </source>
</reference>
<dbReference type="EMBL" id="KI271614">
    <property type="protein sequence ID" value="ERL63777.1"/>
    <property type="molecule type" value="Genomic_DNA"/>
</dbReference>
<keyword evidence="2" id="KW-1185">Reference proteome</keyword>
<protein>
    <submittedName>
        <fullName evidence="1">Uncharacterized protein</fullName>
    </submittedName>
</protein>
<dbReference type="AlphaFoldDB" id="U4TQI3"/>
<evidence type="ECO:0000313" key="2">
    <source>
        <dbReference type="Proteomes" id="UP000030647"/>
    </source>
</evidence>
<dbReference type="STRING" id="1231336.L248_2194"/>
<organism evidence="1 2">
    <name type="scientific">Schleiferilactobacillus shenzhenensis LY-73</name>
    <dbReference type="NCBI Taxonomy" id="1231336"/>
    <lineage>
        <taxon>Bacteria</taxon>
        <taxon>Bacillati</taxon>
        <taxon>Bacillota</taxon>
        <taxon>Bacilli</taxon>
        <taxon>Lactobacillales</taxon>
        <taxon>Lactobacillaceae</taxon>
        <taxon>Schleiferilactobacillus</taxon>
    </lineage>
</organism>
<dbReference type="CDD" id="cd19958">
    <property type="entry name" value="pyocin_knob"/>
    <property type="match status" value="1"/>
</dbReference>
<evidence type="ECO:0000313" key="1">
    <source>
        <dbReference type="EMBL" id="ERL63777.1"/>
    </source>
</evidence>
<accession>U4TQI3</accession>
<dbReference type="HOGENOM" id="CLU_1794065_0_0_9"/>
<proteinExistence type="predicted"/>
<dbReference type="Proteomes" id="UP000030647">
    <property type="component" value="Unassembled WGS sequence"/>
</dbReference>
<name>U4TQI3_9LACO</name>
<sequence>MIGLAINDLSLTALAVVKLIMAVPTFQLKDAQDYSGSFDDLQKSGLYWITSSTGAPIDGRWWLAFVLANTSTVNRRVMQVTIDDRSGIIFQRILSGTDWSKWRQIIDMDALTTALDKYPPASDTITDAATKTAITNLASGSDKS</sequence>
<gene>
    <name evidence="1" type="ORF">L248_2194</name>
</gene>